<reference evidence="9 10" key="1">
    <citation type="submission" date="2020-08" db="EMBL/GenBank/DDBJ databases">
        <title>Sequencing the genomes of 1000 actinobacteria strains.</title>
        <authorList>
            <person name="Klenk H.-P."/>
        </authorList>
    </citation>
    <scope>NUCLEOTIDE SEQUENCE [LARGE SCALE GENOMIC DNA]</scope>
    <source>
        <strain evidence="9 10">DSM 45823</strain>
    </source>
</reference>
<feature type="domain" description="Peptidase S49" evidence="8">
    <location>
        <begin position="357"/>
        <end position="507"/>
    </location>
</feature>
<evidence type="ECO:0000256" key="2">
    <source>
        <dbReference type="ARBA" id="ARBA00008683"/>
    </source>
</evidence>
<dbReference type="InterPro" id="IPR047272">
    <property type="entry name" value="S49_SppA_C"/>
</dbReference>
<dbReference type="Proteomes" id="UP000539313">
    <property type="component" value="Unassembled WGS sequence"/>
</dbReference>
<dbReference type="InterPro" id="IPR002142">
    <property type="entry name" value="Peptidase_S49"/>
</dbReference>
<evidence type="ECO:0000256" key="5">
    <source>
        <dbReference type="ARBA" id="ARBA00022825"/>
    </source>
</evidence>
<evidence type="ECO:0000259" key="8">
    <source>
        <dbReference type="Pfam" id="PF01343"/>
    </source>
</evidence>
<dbReference type="PANTHER" id="PTHR33209:SF1">
    <property type="entry name" value="PEPTIDASE S49 DOMAIN-CONTAINING PROTEIN"/>
    <property type="match status" value="1"/>
</dbReference>
<keyword evidence="5" id="KW-0720">Serine protease</keyword>
<dbReference type="InterPro" id="IPR004634">
    <property type="entry name" value="Pept_S49_pIV"/>
</dbReference>
<comment type="subcellular location">
    <subcellularLocation>
        <location evidence="1">Membrane</location>
    </subcellularLocation>
</comment>
<organism evidence="9 10">
    <name type="scientific">Thermomonospora cellulosilytica</name>
    <dbReference type="NCBI Taxonomy" id="1411118"/>
    <lineage>
        <taxon>Bacteria</taxon>
        <taxon>Bacillati</taxon>
        <taxon>Actinomycetota</taxon>
        <taxon>Actinomycetes</taxon>
        <taxon>Streptosporangiales</taxon>
        <taxon>Thermomonosporaceae</taxon>
        <taxon>Thermomonospora</taxon>
    </lineage>
</organism>
<dbReference type="CDD" id="cd07018">
    <property type="entry name" value="S49_SppA_67K_type"/>
    <property type="match status" value="1"/>
</dbReference>
<keyword evidence="10" id="KW-1185">Reference proteome</keyword>
<dbReference type="InterPro" id="IPR029045">
    <property type="entry name" value="ClpP/crotonase-like_dom_sf"/>
</dbReference>
<proteinExistence type="inferred from homology"/>
<feature type="domain" description="Peptidase S49" evidence="8">
    <location>
        <begin position="94"/>
        <end position="249"/>
    </location>
</feature>
<dbReference type="GO" id="GO:0006465">
    <property type="term" value="P:signal peptide processing"/>
    <property type="evidence" value="ECO:0007669"/>
    <property type="project" value="InterPro"/>
</dbReference>
<dbReference type="EMBL" id="JACJII010000001">
    <property type="protein sequence ID" value="MBA9007377.1"/>
    <property type="molecule type" value="Genomic_DNA"/>
</dbReference>
<comment type="caution">
    <text evidence="9">The sequence shown here is derived from an EMBL/GenBank/DDBJ whole genome shotgun (WGS) entry which is preliminary data.</text>
</comment>
<dbReference type="NCBIfam" id="TIGR00706">
    <property type="entry name" value="SppA_dom"/>
    <property type="match status" value="1"/>
</dbReference>
<dbReference type="EC" id="3.4.21.-" evidence="9"/>
<dbReference type="GO" id="GO:0008236">
    <property type="term" value="F:serine-type peptidase activity"/>
    <property type="evidence" value="ECO:0007669"/>
    <property type="project" value="UniProtKB-KW"/>
</dbReference>
<dbReference type="SUPFAM" id="SSF52096">
    <property type="entry name" value="ClpP/crotonase"/>
    <property type="match status" value="2"/>
</dbReference>
<evidence type="ECO:0000256" key="7">
    <source>
        <dbReference type="PIRSR" id="PIRSR001217-1"/>
    </source>
</evidence>
<dbReference type="GO" id="GO:0016020">
    <property type="term" value="C:membrane"/>
    <property type="evidence" value="ECO:0007669"/>
    <property type="project" value="UniProtKB-SubCell"/>
</dbReference>
<evidence type="ECO:0000313" key="10">
    <source>
        <dbReference type="Proteomes" id="UP000539313"/>
    </source>
</evidence>
<keyword evidence="4 9" id="KW-0378">Hydrolase</keyword>
<dbReference type="PANTHER" id="PTHR33209">
    <property type="entry name" value="PROTEASE 4"/>
    <property type="match status" value="1"/>
</dbReference>
<evidence type="ECO:0000256" key="6">
    <source>
        <dbReference type="ARBA" id="ARBA00023136"/>
    </source>
</evidence>
<sequence>MVDSGTVVSIIRQARDRRTAPLVLELDLTDGIVETVPADPLSAVLSMRRPHLRDVLDGLRRARGDVRVRALVVKVSGTLGLAMAQELRGAVTALREAGKLTVAWSETYGESGRGSVPYYLASAFDRVYLQPTGEVGLTGVALEEPFLRGALDKAGIEPVFAARHEYKTMANTFMERAYTEAHRRSSQRLVDSIGEQLAAGIAEARGLTVDKVRELIDRGPLQADEALEAGLVDRLAYRDEVYDEVRKEAGGPDGRVQLRYVARYNRSHGLAERLPQPSRGRQVVALINGQGMIRLGRSGRGGPLPSQGPAMGSDTIGAAFRAAVRDERVKAIVFRVNSPGGSAVASDAIWREVVLARRSGKPVVVSMGNVAASGGYYVSMAADTIVAQPGTITGSIGVVVGKAVISELLERIGVAMGTVSDGEHARMFSATKGFTESEWERIQASLDRVYADFTAKVAEFRGLSADQVDEMARGRVWTGADAKEGGLVDELGGLDLALDLARKKAGLPVDAPVRGYPHITPLERLRPAESSEDRTAAGARFDGWGSLSALAARLGLPAGGPLTLPGNWEIR</sequence>
<dbReference type="NCBIfam" id="TIGR00705">
    <property type="entry name" value="SppA_67K"/>
    <property type="match status" value="1"/>
</dbReference>
<name>A0A7W3N4J1_9ACTN</name>
<protein>
    <submittedName>
        <fullName evidence="9">Protease-4</fullName>
        <ecNumber evidence="9">3.4.21.-</ecNumber>
    </submittedName>
</protein>
<dbReference type="AlphaFoldDB" id="A0A7W3N4J1"/>
<gene>
    <name evidence="9" type="ORF">HNR21_006259</name>
</gene>
<evidence type="ECO:0000256" key="3">
    <source>
        <dbReference type="ARBA" id="ARBA00022670"/>
    </source>
</evidence>
<evidence type="ECO:0000256" key="4">
    <source>
        <dbReference type="ARBA" id="ARBA00022801"/>
    </source>
</evidence>
<dbReference type="CDD" id="cd07023">
    <property type="entry name" value="S49_Sppa_N_C"/>
    <property type="match status" value="1"/>
</dbReference>
<dbReference type="InterPro" id="IPR047217">
    <property type="entry name" value="S49_SppA_67K_type_N"/>
</dbReference>
<dbReference type="RefSeq" id="WP_182707973.1">
    <property type="nucleotide sequence ID" value="NZ_JACJII010000001.1"/>
</dbReference>
<feature type="active site" description="Nucleophile" evidence="7">
    <location>
        <position position="373"/>
    </location>
</feature>
<dbReference type="InterPro" id="IPR004635">
    <property type="entry name" value="Pept_S49_SppA"/>
</dbReference>
<feature type="active site" description="Proton donor/acceptor" evidence="7">
    <location>
        <position position="167"/>
    </location>
</feature>
<dbReference type="Pfam" id="PF01343">
    <property type="entry name" value="Peptidase_S49"/>
    <property type="match status" value="2"/>
</dbReference>
<dbReference type="Gene3D" id="3.90.226.10">
    <property type="entry name" value="2-enoyl-CoA Hydratase, Chain A, domain 1"/>
    <property type="match status" value="3"/>
</dbReference>
<evidence type="ECO:0000313" key="9">
    <source>
        <dbReference type="EMBL" id="MBA9007377.1"/>
    </source>
</evidence>
<keyword evidence="6" id="KW-0472">Membrane</keyword>
<evidence type="ECO:0000256" key="1">
    <source>
        <dbReference type="ARBA" id="ARBA00004370"/>
    </source>
</evidence>
<comment type="similarity">
    <text evidence="2">Belongs to the peptidase S49 family.</text>
</comment>
<accession>A0A7W3N4J1</accession>
<dbReference type="PIRSF" id="PIRSF001217">
    <property type="entry name" value="Protease_4_SppA"/>
    <property type="match status" value="1"/>
</dbReference>
<keyword evidence="3 9" id="KW-0645">Protease</keyword>